<proteinExistence type="predicted"/>
<evidence type="ECO:0000313" key="2">
    <source>
        <dbReference type="Proteomes" id="UP000281474"/>
    </source>
</evidence>
<dbReference type="AlphaFoldDB" id="A0A3L8PX26"/>
<keyword evidence="2" id="KW-1185">Reference proteome</keyword>
<sequence length="272" mass="30736">MLEGVQSIRWGEAQQQVAEVHKPILGKYTLDCSDCSPNPTGNYLAQAKPVSASNTEVATDKLATVQNEAKALKAKLTLNGLEKNLERNTLLFQQLEYLTLEQSEALTQKVISGDFPMPGMASICDVIEARLFIPESSAEVFLQFYKRISQFEQNPPSSISEWQYFIETTLPFLGCNSALVHPKHMVKLSELQSRLSHVTEFLPEFLQIIEQLTDWLLVTYADLKIFHDVIVEPVEGCPVTLEQLTECYVQLKIEIESLRSNNFPYSESLIFS</sequence>
<protein>
    <submittedName>
        <fullName evidence="1">Uncharacterized protein</fullName>
    </submittedName>
</protein>
<organism evidence="1 2">
    <name type="scientific">Parashewanella curva</name>
    <dbReference type="NCBI Taxonomy" id="2338552"/>
    <lineage>
        <taxon>Bacteria</taxon>
        <taxon>Pseudomonadati</taxon>
        <taxon>Pseudomonadota</taxon>
        <taxon>Gammaproteobacteria</taxon>
        <taxon>Alteromonadales</taxon>
        <taxon>Shewanellaceae</taxon>
        <taxon>Parashewanella</taxon>
    </lineage>
</organism>
<comment type="caution">
    <text evidence="1">The sequence shown here is derived from an EMBL/GenBank/DDBJ whole genome shotgun (WGS) entry which is preliminary data.</text>
</comment>
<name>A0A3L8PX26_9GAMM</name>
<dbReference type="EMBL" id="QZEI01000023">
    <property type="protein sequence ID" value="RLV60007.1"/>
    <property type="molecule type" value="Genomic_DNA"/>
</dbReference>
<evidence type="ECO:0000313" key="1">
    <source>
        <dbReference type="EMBL" id="RLV60007.1"/>
    </source>
</evidence>
<dbReference type="RefSeq" id="WP_121838750.1">
    <property type="nucleotide sequence ID" value="NZ_ML014772.1"/>
</dbReference>
<reference evidence="1 2" key="1">
    <citation type="submission" date="2018-09" db="EMBL/GenBank/DDBJ databases">
        <title>Phylogeny of the Shewanellaceae, and recommendation for two new genera, Pseudoshewanella and Parashewanella.</title>
        <authorList>
            <person name="Wang G."/>
        </authorList>
    </citation>
    <scope>NUCLEOTIDE SEQUENCE [LARGE SCALE GENOMIC DNA]</scope>
    <source>
        <strain evidence="1 2">C51</strain>
    </source>
</reference>
<gene>
    <name evidence="1" type="ORF">D5018_09385</name>
</gene>
<accession>A0A3L8PX26</accession>
<dbReference type="Proteomes" id="UP000281474">
    <property type="component" value="Unassembled WGS sequence"/>
</dbReference>